<dbReference type="CDD" id="cd12148">
    <property type="entry name" value="fungal_TF_MHR"/>
    <property type="match status" value="1"/>
</dbReference>
<evidence type="ECO:0000256" key="3">
    <source>
        <dbReference type="ARBA" id="ARBA00023015"/>
    </source>
</evidence>
<dbReference type="GO" id="GO:0006351">
    <property type="term" value="P:DNA-templated transcription"/>
    <property type="evidence" value="ECO:0007669"/>
    <property type="project" value="InterPro"/>
</dbReference>
<dbReference type="GO" id="GO:0003677">
    <property type="term" value="F:DNA binding"/>
    <property type="evidence" value="ECO:0007669"/>
    <property type="project" value="UniProtKB-KW"/>
</dbReference>
<sequence length="449" mass="50637">MDSLVKNGPYMNKLLLNALYLQSSMYSDWDSSFFDNQESNSKGLVFYERFKSLLPNYIDKPTIPTTVALLTCGACLVPYGYQSAGWVLSGMAYQMIVDLGCHLDSPAASKPAAIEQEMKKRIYWGAFVSDKFQSLFLGRPVTMHESTGNVRHEYLDSFEEMEEWTPYVDSFTQPGDSSVQPYRGRPARAISTFQSLLQLSKIATQIIQAFYSGGSQRSSELVLLQIKSDVTGQLGYWRDNLPLWLLFDPSVDTTPPPHQITPHALYWTLVILTEQAFLNRGRFNFTLDPDAAEASRKLCIKAALSIWRLVEAYKRVFTLRRAQYGISYATYCAALVMLQHTSHESNEYGECIQFLWTALSEYQKGTCYGLKRPLKLLKSLMRRLGSVNAGSEADEPVLIWPTPSTASNPRLDPDANRHLESELWDVSTLGNIPDDIFLADDSIFGMFGG</sequence>
<dbReference type="InterPro" id="IPR051615">
    <property type="entry name" value="Transcr_Regulatory_Elem"/>
</dbReference>
<evidence type="ECO:0000259" key="7">
    <source>
        <dbReference type="SMART" id="SM00906"/>
    </source>
</evidence>
<evidence type="ECO:0000313" key="9">
    <source>
        <dbReference type="Proteomes" id="UP001147782"/>
    </source>
</evidence>
<dbReference type="InterPro" id="IPR007219">
    <property type="entry name" value="XnlR_reg_dom"/>
</dbReference>
<dbReference type="AlphaFoldDB" id="A0A9W9UW61"/>
<keyword evidence="6" id="KW-0539">Nucleus</keyword>
<keyword evidence="5" id="KW-0804">Transcription</keyword>
<dbReference type="Pfam" id="PF04082">
    <property type="entry name" value="Fungal_trans"/>
    <property type="match status" value="1"/>
</dbReference>
<dbReference type="RefSeq" id="XP_056550125.1">
    <property type="nucleotide sequence ID" value="XM_056704165.1"/>
</dbReference>
<organism evidence="8 9">
    <name type="scientific">Penicillium cataractarum</name>
    <dbReference type="NCBI Taxonomy" id="2100454"/>
    <lineage>
        <taxon>Eukaryota</taxon>
        <taxon>Fungi</taxon>
        <taxon>Dikarya</taxon>
        <taxon>Ascomycota</taxon>
        <taxon>Pezizomycotina</taxon>
        <taxon>Eurotiomycetes</taxon>
        <taxon>Eurotiomycetidae</taxon>
        <taxon>Eurotiales</taxon>
        <taxon>Aspergillaceae</taxon>
        <taxon>Penicillium</taxon>
    </lineage>
</organism>
<evidence type="ECO:0000256" key="1">
    <source>
        <dbReference type="ARBA" id="ARBA00022723"/>
    </source>
</evidence>
<dbReference type="EMBL" id="JAPZBS010000009">
    <property type="protein sequence ID" value="KAJ5358839.1"/>
    <property type="molecule type" value="Genomic_DNA"/>
</dbReference>
<keyword evidence="4" id="KW-0238">DNA-binding</keyword>
<dbReference type="GeneID" id="81443344"/>
<evidence type="ECO:0000313" key="8">
    <source>
        <dbReference type="EMBL" id="KAJ5358839.1"/>
    </source>
</evidence>
<dbReference type="Proteomes" id="UP001147782">
    <property type="component" value="Unassembled WGS sequence"/>
</dbReference>
<dbReference type="PANTHER" id="PTHR31313">
    <property type="entry name" value="TY1 ENHANCER ACTIVATOR"/>
    <property type="match status" value="1"/>
</dbReference>
<reference evidence="8" key="1">
    <citation type="submission" date="2022-11" db="EMBL/GenBank/DDBJ databases">
        <authorList>
            <person name="Petersen C."/>
        </authorList>
    </citation>
    <scope>NUCLEOTIDE SEQUENCE</scope>
    <source>
        <strain evidence="8">IBT 29864</strain>
    </source>
</reference>
<dbReference type="OrthoDB" id="2154091at2759"/>
<comment type="caution">
    <text evidence="8">The sequence shown here is derived from an EMBL/GenBank/DDBJ whole genome shotgun (WGS) entry which is preliminary data.</text>
</comment>
<keyword evidence="2" id="KW-0862">Zinc</keyword>
<evidence type="ECO:0000256" key="2">
    <source>
        <dbReference type="ARBA" id="ARBA00022833"/>
    </source>
</evidence>
<dbReference type="PANTHER" id="PTHR31313:SF86">
    <property type="entry name" value="ZN(2)-C6 FUNGAL-TYPE DOMAIN-CONTAINING PROTEIN"/>
    <property type="match status" value="1"/>
</dbReference>
<proteinExistence type="predicted"/>
<accession>A0A9W9UW61</accession>
<evidence type="ECO:0000256" key="5">
    <source>
        <dbReference type="ARBA" id="ARBA00023163"/>
    </source>
</evidence>
<dbReference type="GO" id="GO:0008270">
    <property type="term" value="F:zinc ion binding"/>
    <property type="evidence" value="ECO:0007669"/>
    <property type="project" value="InterPro"/>
</dbReference>
<name>A0A9W9UW61_9EURO</name>
<feature type="domain" description="Xylanolytic transcriptional activator regulatory" evidence="7">
    <location>
        <begin position="85"/>
        <end position="161"/>
    </location>
</feature>
<dbReference type="SMART" id="SM00906">
    <property type="entry name" value="Fungal_trans"/>
    <property type="match status" value="1"/>
</dbReference>
<gene>
    <name evidence="8" type="ORF">N7496_011252</name>
</gene>
<evidence type="ECO:0000256" key="4">
    <source>
        <dbReference type="ARBA" id="ARBA00023125"/>
    </source>
</evidence>
<reference evidence="8" key="2">
    <citation type="journal article" date="2023" name="IMA Fungus">
        <title>Comparative genomic study of the Penicillium genus elucidates a diverse pangenome and 15 lateral gene transfer events.</title>
        <authorList>
            <person name="Petersen C."/>
            <person name="Sorensen T."/>
            <person name="Nielsen M.R."/>
            <person name="Sondergaard T.E."/>
            <person name="Sorensen J.L."/>
            <person name="Fitzpatrick D.A."/>
            <person name="Frisvad J.C."/>
            <person name="Nielsen K.L."/>
        </authorList>
    </citation>
    <scope>NUCLEOTIDE SEQUENCE</scope>
    <source>
        <strain evidence="8">IBT 29864</strain>
    </source>
</reference>
<evidence type="ECO:0000256" key="6">
    <source>
        <dbReference type="ARBA" id="ARBA00023242"/>
    </source>
</evidence>
<keyword evidence="9" id="KW-1185">Reference proteome</keyword>
<protein>
    <recommendedName>
        <fullName evidence="7">Xylanolytic transcriptional activator regulatory domain-containing protein</fullName>
    </recommendedName>
</protein>
<keyword evidence="3" id="KW-0805">Transcription regulation</keyword>
<keyword evidence="1" id="KW-0479">Metal-binding</keyword>